<keyword evidence="6" id="KW-0119">Carbohydrate metabolism</keyword>
<keyword evidence="8" id="KW-1185">Reference proteome</keyword>
<dbReference type="AlphaFoldDB" id="A0A0R1JYK9"/>
<dbReference type="RefSeq" id="WP_056944055.1">
    <property type="nucleotide sequence ID" value="NZ_AZDT01000021.1"/>
</dbReference>
<keyword evidence="4 6" id="KW-0326">Glycosidase</keyword>
<sequence length="376" mass="42537">MQKLRLRVWLGGLLVAGGVCLGLWGQAAIPAQAKSSQAVTWYRQWKKAYVRGGQQKYVQTNDGHGASRVYSEGQGYGMLASVLAAKRGVKTHTTFNQLYRYYRAHRVSKANPLMQWQQIKRQGKLTSVGSERNSATDGDLDIAYALILADKQWGSRKINYRQAARQLLVAIQRSEINPTTHLPMMGNWATTANDQRKLRTADLMTGYFRAFAKVSQKAKWTRTANQSQKMVKKLSAQHKTGLFPDFTYVTGKHLTRRSVRPNTIESATDNQVGYNACRVPWRLAQTYRLTHDATTKRALTKQLNFFQRRSKVTAVYTLGGRAVYTYQNAAFTAPVVTAARVLKRSTLQRKFAKQLPAKIQKHDYYSATLQMITAFA</sequence>
<dbReference type="InterPro" id="IPR008928">
    <property type="entry name" value="6-hairpin_glycosidase_sf"/>
</dbReference>
<proteinExistence type="inferred from homology"/>
<keyword evidence="6" id="KW-0624">Polysaccharide degradation</keyword>
<evidence type="ECO:0000256" key="2">
    <source>
        <dbReference type="ARBA" id="ARBA00022729"/>
    </source>
</evidence>
<dbReference type="Gene3D" id="1.50.10.10">
    <property type="match status" value="1"/>
</dbReference>
<dbReference type="GeneID" id="84781932"/>
<dbReference type="OrthoDB" id="9803461at2"/>
<accession>A0A0R1JYK9</accession>
<dbReference type="Proteomes" id="UP000051162">
    <property type="component" value="Unassembled WGS sequence"/>
</dbReference>
<dbReference type="PATRIC" id="fig|1423773.3.peg.1526"/>
<evidence type="ECO:0000256" key="1">
    <source>
        <dbReference type="ARBA" id="ARBA00009209"/>
    </source>
</evidence>
<dbReference type="InterPro" id="IPR019834">
    <property type="entry name" value="Glyco_hydro_8_CS"/>
</dbReference>
<keyword evidence="3 6" id="KW-0378">Hydrolase</keyword>
<evidence type="ECO:0000256" key="6">
    <source>
        <dbReference type="RuleBase" id="RU361167"/>
    </source>
</evidence>
<dbReference type="GO" id="GO:0004553">
    <property type="term" value="F:hydrolase activity, hydrolyzing O-glycosyl compounds"/>
    <property type="evidence" value="ECO:0007669"/>
    <property type="project" value="InterPro"/>
</dbReference>
<keyword evidence="2" id="KW-0732">Signal</keyword>
<dbReference type="SUPFAM" id="SSF48208">
    <property type="entry name" value="Six-hairpin glycosidases"/>
    <property type="match status" value="1"/>
</dbReference>
<dbReference type="EC" id="3.2.1.-" evidence="6"/>
<comment type="caution">
    <text evidence="7">The sequence shown here is derived from an EMBL/GenBank/DDBJ whole genome shotgun (WGS) entry which is preliminary data.</text>
</comment>
<evidence type="ECO:0000256" key="4">
    <source>
        <dbReference type="ARBA" id="ARBA00023295"/>
    </source>
</evidence>
<evidence type="ECO:0000313" key="7">
    <source>
        <dbReference type="EMBL" id="KRK76317.1"/>
    </source>
</evidence>
<name>A0A0R1JYK9_9LACO</name>
<dbReference type="InterPro" id="IPR002037">
    <property type="entry name" value="Glyco_hydro_8"/>
</dbReference>
<dbReference type="GO" id="GO:0000272">
    <property type="term" value="P:polysaccharide catabolic process"/>
    <property type="evidence" value="ECO:0007669"/>
    <property type="project" value="UniProtKB-KW"/>
</dbReference>
<dbReference type="EMBL" id="AZDT01000021">
    <property type="protein sequence ID" value="KRK76317.1"/>
    <property type="molecule type" value="Genomic_DNA"/>
</dbReference>
<comment type="similarity">
    <text evidence="1 6">Belongs to the glycosyl hydrolase 8 (cellulase D) family.</text>
</comment>
<gene>
    <name evidence="7" type="ORF">FD30_GL001489</name>
</gene>
<evidence type="ECO:0000313" key="8">
    <source>
        <dbReference type="Proteomes" id="UP000051162"/>
    </source>
</evidence>
<reference evidence="7 8" key="1">
    <citation type="journal article" date="2015" name="Genome Announc.">
        <title>Expanding the biotechnology potential of lactobacilli through comparative genomics of 213 strains and associated genera.</title>
        <authorList>
            <person name="Sun Z."/>
            <person name="Harris H.M."/>
            <person name="McCann A."/>
            <person name="Guo C."/>
            <person name="Argimon S."/>
            <person name="Zhang W."/>
            <person name="Yang X."/>
            <person name="Jeffery I.B."/>
            <person name="Cooney J.C."/>
            <person name="Kagawa T.F."/>
            <person name="Liu W."/>
            <person name="Song Y."/>
            <person name="Salvetti E."/>
            <person name="Wrobel A."/>
            <person name="Rasinkangas P."/>
            <person name="Parkhill J."/>
            <person name="Rea M.C."/>
            <person name="O'Sullivan O."/>
            <person name="Ritari J."/>
            <person name="Douillard F.P."/>
            <person name="Paul Ross R."/>
            <person name="Yang R."/>
            <person name="Briner A.E."/>
            <person name="Felis G.E."/>
            <person name="de Vos W.M."/>
            <person name="Barrangou R."/>
            <person name="Klaenhammer T.R."/>
            <person name="Caufield P.W."/>
            <person name="Cui Y."/>
            <person name="Zhang H."/>
            <person name="O'Toole P.W."/>
        </authorList>
    </citation>
    <scope>NUCLEOTIDE SEQUENCE [LARGE SCALE GENOMIC DNA]</scope>
    <source>
        <strain evidence="7 8">DSM 19117</strain>
    </source>
</reference>
<dbReference type="Pfam" id="PF01270">
    <property type="entry name" value="Glyco_hydro_8"/>
    <property type="match status" value="1"/>
</dbReference>
<evidence type="ECO:0000256" key="3">
    <source>
        <dbReference type="ARBA" id="ARBA00022801"/>
    </source>
</evidence>
<organism evidence="7 8">
    <name type="scientific">Levilactobacillus namurensis DSM 19117</name>
    <dbReference type="NCBI Taxonomy" id="1423773"/>
    <lineage>
        <taxon>Bacteria</taxon>
        <taxon>Bacillati</taxon>
        <taxon>Bacillota</taxon>
        <taxon>Bacilli</taxon>
        <taxon>Lactobacillales</taxon>
        <taxon>Lactobacillaceae</taxon>
        <taxon>Levilactobacillus</taxon>
    </lineage>
</organism>
<protein>
    <recommendedName>
        <fullName evidence="6">Glucanase</fullName>
        <ecNumber evidence="6">3.2.1.-</ecNumber>
    </recommendedName>
</protein>
<evidence type="ECO:0000256" key="5">
    <source>
        <dbReference type="PROSITE-ProRule" id="PRU10058"/>
    </source>
</evidence>
<feature type="active site" description="Nucleophile" evidence="5">
    <location>
        <position position="137"/>
    </location>
</feature>
<dbReference type="InterPro" id="IPR012341">
    <property type="entry name" value="6hp_glycosidase-like_sf"/>
</dbReference>
<dbReference type="STRING" id="1423773.FD30_GL001489"/>
<dbReference type="PRINTS" id="PR00735">
    <property type="entry name" value="GLHYDRLASE8"/>
</dbReference>
<dbReference type="PROSITE" id="PS00812">
    <property type="entry name" value="GLYCOSYL_HYDROL_F8"/>
    <property type="match status" value="1"/>
</dbReference>